<proteinExistence type="predicted"/>
<organism evidence="5 6">
    <name type="scientific">Alcanivorax hongdengensis A-11-3</name>
    <dbReference type="NCBI Taxonomy" id="1177179"/>
    <lineage>
        <taxon>Bacteria</taxon>
        <taxon>Pseudomonadati</taxon>
        <taxon>Pseudomonadota</taxon>
        <taxon>Gammaproteobacteria</taxon>
        <taxon>Oceanospirillales</taxon>
        <taxon>Alcanivoracaceae</taxon>
        <taxon>Alcanivorax</taxon>
    </lineage>
</organism>
<dbReference type="GO" id="GO:0016020">
    <property type="term" value="C:membrane"/>
    <property type="evidence" value="ECO:0007669"/>
    <property type="project" value="UniProtKB-UniRule"/>
</dbReference>
<dbReference type="InterPro" id="IPR036737">
    <property type="entry name" value="OmpA-like_sf"/>
</dbReference>
<dbReference type="AlphaFoldDB" id="L0WA65"/>
<dbReference type="RefSeq" id="WP_008929504.1">
    <property type="nucleotide sequence ID" value="NZ_AMRJ01000018.1"/>
</dbReference>
<feature type="chain" id="PRO_5003947788" evidence="3">
    <location>
        <begin position="21"/>
        <end position="334"/>
    </location>
</feature>
<evidence type="ECO:0000256" key="2">
    <source>
        <dbReference type="SAM" id="MobiDB-lite"/>
    </source>
</evidence>
<dbReference type="PATRIC" id="fig|1177179.3.peg.2325"/>
<evidence type="ECO:0000313" key="5">
    <source>
        <dbReference type="EMBL" id="EKF73861.1"/>
    </source>
</evidence>
<feature type="region of interest" description="Disordered" evidence="2">
    <location>
        <begin position="294"/>
        <end position="334"/>
    </location>
</feature>
<reference evidence="5 6" key="1">
    <citation type="journal article" date="2012" name="J. Bacteriol.">
        <title>Genome Sequence of the Alkane-Degrading Bacterium Alcanivorax hongdengensis Type Strain A-11-3.</title>
        <authorList>
            <person name="Lai Q."/>
            <person name="Shao Z."/>
        </authorList>
    </citation>
    <scope>NUCLEOTIDE SEQUENCE [LARGE SCALE GENOMIC DNA]</scope>
    <source>
        <strain evidence="5 6">A-11-3</strain>
    </source>
</reference>
<evidence type="ECO:0000256" key="1">
    <source>
        <dbReference type="PROSITE-ProRule" id="PRU00473"/>
    </source>
</evidence>
<dbReference type="SUPFAM" id="SSF103088">
    <property type="entry name" value="OmpA-like"/>
    <property type="match status" value="1"/>
</dbReference>
<accession>L0WA65</accession>
<feature type="compositionally biased region" description="Low complexity" evidence="2">
    <location>
        <begin position="302"/>
        <end position="314"/>
    </location>
</feature>
<keyword evidence="6" id="KW-1185">Reference proteome</keyword>
<dbReference type="Pfam" id="PF00691">
    <property type="entry name" value="OmpA"/>
    <property type="match status" value="1"/>
</dbReference>
<dbReference type="STRING" id="1177179.A11A3_11648"/>
<comment type="caution">
    <text evidence="5">The sequence shown here is derived from an EMBL/GenBank/DDBJ whole genome shotgun (WGS) entry which is preliminary data.</text>
</comment>
<evidence type="ECO:0000313" key="6">
    <source>
        <dbReference type="Proteomes" id="UP000010164"/>
    </source>
</evidence>
<dbReference type="Gene3D" id="3.30.1330.60">
    <property type="entry name" value="OmpA-like domain"/>
    <property type="match status" value="1"/>
</dbReference>
<dbReference type="OrthoDB" id="5741786at2"/>
<evidence type="ECO:0000259" key="4">
    <source>
        <dbReference type="PROSITE" id="PS51123"/>
    </source>
</evidence>
<keyword evidence="1" id="KW-0472">Membrane</keyword>
<sequence>MIKRIPSALALMALAGSANALQPAALFNHETVMEQTYQSRADTVLQSAPLRYLDSEKRQGYASGGEVQVVGRMRRSVLDHPPADSDLSIIDHYRARLTGAGYRITFECHRANCGDAAGWRLMMGKGVIGQNDTQHYLLAHKGKRADRGDYVSVYVNEVDDLPRSVAVSMENAHLTGVHSLAAEPGEQQLFFGLNDSRLTLADLLRVDRVATALREQDDLRAGVIGYADGTGDEVRESNQDLAQERADRVAAWLSEHGGAGWVANHGGQVQVPPPGEKGRRWRRVDLVLEIHEAEKEALDTQADAAPAPSGAEPASTDEGNNLSQGDQDDETDPV</sequence>
<protein>
    <submittedName>
        <fullName evidence="5">OmpA/MotB domain-containing protein</fullName>
    </submittedName>
</protein>
<keyword evidence="3" id="KW-0732">Signal</keyword>
<dbReference type="InterPro" id="IPR006665">
    <property type="entry name" value="OmpA-like"/>
</dbReference>
<dbReference type="PROSITE" id="PS51123">
    <property type="entry name" value="OMPA_2"/>
    <property type="match status" value="1"/>
</dbReference>
<gene>
    <name evidence="5" type="ORF">A11A3_11648</name>
</gene>
<evidence type="ECO:0000256" key="3">
    <source>
        <dbReference type="SAM" id="SignalP"/>
    </source>
</evidence>
<feature type="domain" description="OmpA-like" evidence="4">
    <location>
        <begin position="178"/>
        <end position="292"/>
    </location>
</feature>
<dbReference type="EMBL" id="AMRJ01000018">
    <property type="protein sequence ID" value="EKF73861.1"/>
    <property type="molecule type" value="Genomic_DNA"/>
</dbReference>
<feature type="signal peptide" evidence="3">
    <location>
        <begin position="1"/>
        <end position="20"/>
    </location>
</feature>
<dbReference type="Proteomes" id="UP000010164">
    <property type="component" value="Unassembled WGS sequence"/>
</dbReference>
<name>L0WA65_9GAMM</name>